<evidence type="ECO:0000256" key="4">
    <source>
        <dbReference type="RuleBase" id="RU003792"/>
    </source>
</evidence>
<reference evidence="7" key="2">
    <citation type="submission" date="2020-10" db="UniProtKB">
        <authorList>
            <consortium name="WormBaseParasite"/>
        </authorList>
    </citation>
    <scope>IDENTIFICATION</scope>
</reference>
<dbReference type="Gene3D" id="3.30.70.660">
    <property type="entry name" value="Pseudouridine synthase I, catalytic domain, C-terminal subdomain"/>
    <property type="match status" value="1"/>
</dbReference>
<keyword evidence="3 4" id="KW-0413">Isomerase</keyword>
<feature type="domain" description="Pseudouridine synthase I TruA alpha/beta" evidence="5">
    <location>
        <begin position="179"/>
        <end position="301"/>
    </location>
</feature>
<evidence type="ECO:0000259" key="5">
    <source>
        <dbReference type="Pfam" id="PF01416"/>
    </source>
</evidence>
<dbReference type="SUPFAM" id="SSF55120">
    <property type="entry name" value="Pseudouridine synthase"/>
    <property type="match status" value="1"/>
</dbReference>
<dbReference type="Gene3D" id="3.30.70.580">
    <property type="entry name" value="Pseudouridine synthase I, catalytic domain, N-terminal subdomain"/>
    <property type="match status" value="1"/>
</dbReference>
<proteinExistence type="inferred from homology"/>
<dbReference type="Proteomes" id="UP000492821">
    <property type="component" value="Unassembled WGS sequence"/>
</dbReference>
<reference evidence="6" key="1">
    <citation type="journal article" date="2013" name="Genetics">
        <title>The draft genome and transcriptome of Panagrellus redivivus are shaped by the harsh demands of a free-living lifestyle.</title>
        <authorList>
            <person name="Srinivasan J."/>
            <person name="Dillman A.R."/>
            <person name="Macchietto M.G."/>
            <person name="Heikkinen L."/>
            <person name="Lakso M."/>
            <person name="Fracchia K.M."/>
            <person name="Antoshechkin I."/>
            <person name="Mortazavi A."/>
            <person name="Wong G."/>
            <person name="Sternberg P.W."/>
        </authorList>
    </citation>
    <scope>NUCLEOTIDE SEQUENCE [LARGE SCALE GENOMIC DNA]</scope>
    <source>
        <strain evidence="6">MT8872</strain>
    </source>
</reference>
<dbReference type="PANTHER" id="PTHR11142">
    <property type="entry name" value="PSEUDOURIDYLATE SYNTHASE"/>
    <property type="match status" value="1"/>
</dbReference>
<evidence type="ECO:0000256" key="2">
    <source>
        <dbReference type="ARBA" id="ARBA00022694"/>
    </source>
</evidence>
<comment type="catalytic activity">
    <reaction evidence="4">
        <text>uridine(38/39/40) in tRNA = pseudouridine(38/39/40) in tRNA</text>
        <dbReference type="Rhea" id="RHEA:22376"/>
        <dbReference type="Rhea" id="RHEA-COMP:10085"/>
        <dbReference type="Rhea" id="RHEA-COMP:10087"/>
        <dbReference type="ChEBI" id="CHEBI:65314"/>
        <dbReference type="ChEBI" id="CHEBI:65315"/>
        <dbReference type="EC" id="5.4.99.12"/>
    </reaction>
</comment>
<dbReference type="EC" id="5.4.99.12" evidence="4"/>
<dbReference type="InterPro" id="IPR020094">
    <property type="entry name" value="TruA/RsuA/RluB/E/F_N"/>
</dbReference>
<evidence type="ECO:0000313" key="7">
    <source>
        <dbReference type="WBParaSite" id="Pan_g7125.t1"/>
    </source>
</evidence>
<keyword evidence="2 4" id="KW-0819">tRNA processing</keyword>
<evidence type="ECO:0000256" key="1">
    <source>
        <dbReference type="ARBA" id="ARBA00009375"/>
    </source>
</evidence>
<evidence type="ECO:0000256" key="3">
    <source>
        <dbReference type="ARBA" id="ARBA00023235"/>
    </source>
</evidence>
<dbReference type="PANTHER" id="PTHR11142:SF0">
    <property type="entry name" value="TRNA PSEUDOURIDINE SYNTHASE-LIKE 1"/>
    <property type="match status" value="1"/>
</dbReference>
<keyword evidence="6" id="KW-1185">Reference proteome</keyword>
<organism evidence="6 7">
    <name type="scientific">Panagrellus redivivus</name>
    <name type="common">Microworm</name>
    <dbReference type="NCBI Taxonomy" id="6233"/>
    <lineage>
        <taxon>Eukaryota</taxon>
        <taxon>Metazoa</taxon>
        <taxon>Ecdysozoa</taxon>
        <taxon>Nematoda</taxon>
        <taxon>Chromadorea</taxon>
        <taxon>Rhabditida</taxon>
        <taxon>Tylenchina</taxon>
        <taxon>Panagrolaimomorpha</taxon>
        <taxon>Panagrolaimoidea</taxon>
        <taxon>Panagrolaimidae</taxon>
        <taxon>Panagrellus</taxon>
    </lineage>
</organism>
<name>A0A7E4W5L6_PANRE</name>
<dbReference type="AlphaFoldDB" id="A0A7E4W5L6"/>
<accession>A0A7E4W5L6</accession>
<dbReference type="WBParaSite" id="Pan_g7125.t1">
    <property type="protein sequence ID" value="Pan_g7125.t1"/>
    <property type="gene ID" value="Pan_g7125"/>
</dbReference>
<dbReference type="InterPro" id="IPR020103">
    <property type="entry name" value="PsdUridine_synth_cat_dom_sf"/>
</dbReference>
<protein>
    <recommendedName>
        <fullName evidence="4">tRNA pseudouridine synthase</fullName>
        <ecNumber evidence="4">5.4.99.12</ecNumber>
    </recommendedName>
</protein>
<sequence length="331" mass="37735">MFNVQTPQGIFRRYIFWLRYDGSRFPEMATNVRGCGVVDTMQKCIAYIAGDAGNLTRVSPSSRTDSGVHAIKTPIIAHVPIIDGIGLDDTIEIKERNIKKANAILDKIDPGAANLWNFQSVHPGFCSRRHVEYRRYVYRLVVPRSMETYLEKPSLPLISEMKYSWILPPTFSVERADAACKKLQGVHNMASFFKHRSRDRHLDAFENTTKWLRHVGITRGEGYNMHSTDCDYYNVTVVSRSFVREQIRRMVAVIASHAIGRLPLRDIDWLLRTPHPANFFAIAGMKAAPPNGLFLADVSYDPASFVDPLPRYVHPWDVSDAKRVQFPPLDD</sequence>
<evidence type="ECO:0000313" key="6">
    <source>
        <dbReference type="Proteomes" id="UP000492821"/>
    </source>
</evidence>
<comment type="similarity">
    <text evidence="1 4">Belongs to the tRNA pseudouridine synthase TruA family.</text>
</comment>
<dbReference type="InterPro" id="IPR020095">
    <property type="entry name" value="PsdUridine_synth_TruA_C"/>
</dbReference>
<dbReference type="GO" id="GO:0160147">
    <property type="term" value="F:tRNA pseudouridine(38-40) synthase activity"/>
    <property type="evidence" value="ECO:0007669"/>
    <property type="project" value="UniProtKB-EC"/>
</dbReference>
<dbReference type="InterPro" id="IPR020097">
    <property type="entry name" value="PsdUridine_synth_TruA_a/b_dom"/>
</dbReference>
<dbReference type="Pfam" id="PF01416">
    <property type="entry name" value="PseudoU_synth_1"/>
    <property type="match status" value="1"/>
</dbReference>
<dbReference type="GO" id="GO:0031119">
    <property type="term" value="P:tRNA pseudouridine synthesis"/>
    <property type="evidence" value="ECO:0007669"/>
    <property type="project" value="TreeGrafter"/>
</dbReference>
<dbReference type="InterPro" id="IPR001406">
    <property type="entry name" value="PsdUridine_synth_TruA"/>
</dbReference>
<dbReference type="GO" id="GO:0003723">
    <property type="term" value="F:RNA binding"/>
    <property type="evidence" value="ECO:0007669"/>
    <property type="project" value="InterPro"/>
</dbReference>